<evidence type="ECO:0000256" key="1">
    <source>
        <dbReference type="SAM" id="Phobius"/>
    </source>
</evidence>
<protein>
    <recommendedName>
        <fullName evidence="4">Type II secretion system protein GspI C-terminal domain-containing protein</fullName>
    </recommendedName>
</protein>
<feature type="transmembrane region" description="Helical" evidence="1">
    <location>
        <begin position="12"/>
        <end position="35"/>
    </location>
</feature>
<evidence type="ECO:0008006" key="4">
    <source>
        <dbReference type="Google" id="ProtNLM"/>
    </source>
</evidence>
<organism evidence="2 3">
    <name type="scientific">candidate division WOR-3 bacterium 4484_100</name>
    <dbReference type="NCBI Taxonomy" id="1936077"/>
    <lineage>
        <taxon>Bacteria</taxon>
        <taxon>Bacteria division WOR-3</taxon>
    </lineage>
</organism>
<dbReference type="EMBL" id="MUKB01000015">
    <property type="protein sequence ID" value="OPX18419.1"/>
    <property type="molecule type" value="Genomic_DNA"/>
</dbReference>
<keyword evidence="1" id="KW-1133">Transmembrane helix</keyword>
<dbReference type="Pfam" id="PF07963">
    <property type="entry name" value="N_methyl"/>
    <property type="match status" value="1"/>
</dbReference>
<evidence type="ECO:0000313" key="3">
    <source>
        <dbReference type="Proteomes" id="UP000191663"/>
    </source>
</evidence>
<dbReference type="NCBIfam" id="TIGR02532">
    <property type="entry name" value="IV_pilin_GFxxxE"/>
    <property type="match status" value="1"/>
</dbReference>
<accession>A0A1V4QGD3</accession>
<keyword evidence="1" id="KW-0472">Membrane</keyword>
<dbReference type="InterPro" id="IPR012902">
    <property type="entry name" value="N_methyl_site"/>
</dbReference>
<comment type="caution">
    <text evidence="2">The sequence shown here is derived from an EMBL/GenBank/DDBJ whole genome shotgun (WGS) entry which is preliminary data.</text>
</comment>
<dbReference type="Proteomes" id="UP000191663">
    <property type="component" value="Unassembled WGS sequence"/>
</dbReference>
<evidence type="ECO:0000313" key="2">
    <source>
        <dbReference type="EMBL" id="OPX18419.1"/>
    </source>
</evidence>
<keyword evidence="1" id="KW-0812">Transmembrane</keyword>
<sequence length="122" mass="13991">MSVSYKKCLSGFSLIEILVAIIIFGIVLLPFLSFVSHQIARERKNKELRRAVGLAHSKMEEVLLLPDIRDCEDIIDDKFLIKVDVLDGDKSGEPENLEPSEIHISVYDLKTKRKYLELYSLK</sequence>
<gene>
    <name evidence="2" type="ORF">BXT86_01290</name>
</gene>
<proteinExistence type="predicted"/>
<reference evidence="3" key="1">
    <citation type="submission" date="2017-01" db="EMBL/GenBank/DDBJ databases">
        <title>Novel pathways for hydrocarbon cycling and metabolic interdependencies in hydrothermal sediment communities.</title>
        <authorList>
            <person name="Dombrowski N."/>
            <person name="Seitz K."/>
            <person name="Teske A."/>
            <person name="Baker B."/>
        </authorList>
    </citation>
    <scope>NUCLEOTIDE SEQUENCE [LARGE SCALE GENOMIC DNA]</scope>
</reference>
<dbReference type="AlphaFoldDB" id="A0A1V4QGD3"/>
<name>A0A1V4QGD3_UNCW3</name>